<sequence length="86" mass="9576">MSITQQYLLDSYRAAQHDERTPPAPGQQDWQVIREVRDYGRFRAVVEGRPAQGRIRAALARIARAGSAGRGSVSRGSVARTPRPHH</sequence>
<dbReference type="EMBL" id="CP097289">
    <property type="protein sequence ID" value="UQT57186.1"/>
    <property type="molecule type" value="Genomic_DNA"/>
</dbReference>
<dbReference type="Proteomes" id="UP000829992">
    <property type="component" value="Chromosome"/>
</dbReference>
<protein>
    <submittedName>
        <fullName evidence="2">Uncharacterized protein</fullName>
    </submittedName>
</protein>
<evidence type="ECO:0000256" key="1">
    <source>
        <dbReference type="SAM" id="MobiDB-lite"/>
    </source>
</evidence>
<feature type="region of interest" description="Disordered" evidence="1">
    <location>
        <begin position="65"/>
        <end position="86"/>
    </location>
</feature>
<dbReference type="RefSeq" id="WP_249588602.1">
    <property type="nucleotide sequence ID" value="NZ_BAAAQL010000015.1"/>
</dbReference>
<reference evidence="2 3" key="1">
    <citation type="submission" date="2022-05" db="EMBL/GenBank/DDBJ databases">
        <authorList>
            <person name="Zhou X."/>
            <person name="Li K."/>
            <person name="Man Y."/>
        </authorList>
    </citation>
    <scope>NUCLEOTIDE SEQUENCE [LARGE SCALE GENOMIC DNA]</scope>
    <source>
        <strain evidence="2 3">MS405</strain>
    </source>
</reference>
<keyword evidence="3" id="KW-1185">Reference proteome</keyword>
<gene>
    <name evidence="2" type="ORF">M4V62_19910</name>
</gene>
<organism evidence="2 3">
    <name type="scientific">Streptomyces durmitorensis</name>
    <dbReference type="NCBI Taxonomy" id="319947"/>
    <lineage>
        <taxon>Bacteria</taxon>
        <taxon>Bacillati</taxon>
        <taxon>Actinomycetota</taxon>
        <taxon>Actinomycetes</taxon>
        <taxon>Kitasatosporales</taxon>
        <taxon>Streptomycetaceae</taxon>
        <taxon>Streptomyces</taxon>
    </lineage>
</organism>
<accession>A0ABY4PW56</accession>
<evidence type="ECO:0000313" key="3">
    <source>
        <dbReference type="Proteomes" id="UP000829992"/>
    </source>
</evidence>
<feature type="compositionally biased region" description="Low complexity" evidence="1">
    <location>
        <begin position="65"/>
        <end position="80"/>
    </location>
</feature>
<evidence type="ECO:0000313" key="2">
    <source>
        <dbReference type="EMBL" id="UQT57186.1"/>
    </source>
</evidence>
<name>A0ABY4PW56_9ACTN</name>
<feature type="region of interest" description="Disordered" evidence="1">
    <location>
        <begin position="9"/>
        <end position="29"/>
    </location>
</feature>
<proteinExistence type="predicted"/>